<gene>
    <name evidence="1" type="ordered locus">LHK_01512</name>
</gene>
<dbReference type="RefSeq" id="WP_012696987.1">
    <property type="nucleotide sequence ID" value="NC_012559.1"/>
</dbReference>
<dbReference type="STRING" id="557598.LHK_01512"/>
<accession>C1D7R1</accession>
<dbReference type="AlphaFoldDB" id="C1D7R1"/>
<dbReference type="KEGG" id="lhk:LHK_01512"/>
<proteinExistence type="predicted"/>
<evidence type="ECO:0000313" key="1">
    <source>
        <dbReference type="EMBL" id="ACO74501.1"/>
    </source>
</evidence>
<organism evidence="1 2">
    <name type="scientific">Laribacter hongkongensis (strain HLHK9)</name>
    <dbReference type="NCBI Taxonomy" id="557598"/>
    <lineage>
        <taxon>Bacteria</taxon>
        <taxon>Pseudomonadati</taxon>
        <taxon>Pseudomonadota</taxon>
        <taxon>Betaproteobacteria</taxon>
        <taxon>Neisseriales</taxon>
        <taxon>Aquaspirillaceae</taxon>
        <taxon>Laribacter</taxon>
    </lineage>
</organism>
<reference evidence="1 2" key="1">
    <citation type="journal article" date="2009" name="PLoS Genet.">
        <title>The complete genome and proteome of Laribacter hongkongensis reveal potential mechanisms for adaptations to different temperatures and habitats.</title>
        <authorList>
            <person name="Woo P.C."/>
            <person name="Lau S.K."/>
            <person name="Tse H."/>
            <person name="Teng J.L."/>
            <person name="Curreem S.O."/>
            <person name="Tsang A.K."/>
            <person name="Fan R.Y."/>
            <person name="Wong G.K."/>
            <person name="Huang Y."/>
            <person name="Loman N.J."/>
            <person name="Snyder L.A."/>
            <person name="Cai J.J."/>
            <person name="Huang J.D."/>
            <person name="Mak W."/>
            <person name="Pallen M.J."/>
            <person name="Lok S."/>
            <person name="Yuen K.Y."/>
        </authorList>
    </citation>
    <scope>NUCLEOTIDE SEQUENCE [LARGE SCALE GENOMIC DNA]</scope>
    <source>
        <strain evidence="1 2">HLHK9</strain>
    </source>
</reference>
<dbReference type="HOGENOM" id="CLU_2396038_0_0_4"/>
<dbReference type="Proteomes" id="UP000002010">
    <property type="component" value="Chromosome"/>
</dbReference>
<protein>
    <submittedName>
        <fullName evidence="1">Terminase large subunit</fullName>
    </submittedName>
</protein>
<keyword evidence="2" id="KW-1185">Reference proteome</keyword>
<name>C1D7R1_LARHH</name>
<dbReference type="EMBL" id="CP001154">
    <property type="protein sequence ID" value="ACO74501.1"/>
    <property type="molecule type" value="Genomic_DNA"/>
</dbReference>
<sequence length="93" mass="10508">MADIDDELIELAAECATDPLRWALHAYDWGRGELEGVTGPRAWQREVMSDIGNHLKNPATRFSAFDAGRGLGSRHWQVGRDRNDRELGAFDLR</sequence>
<evidence type="ECO:0000313" key="2">
    <source>
        <dbReference type="Proteomes" id="UP000002010"/>
    </source>
</evidence>